<proteinExistence type="predicted"/>
<keyword evidence="3" id="KW-1185">Reference proteome</keyword>
<sequence>MFAQHSGSGWLAFAEWSVDGTLLRSHHAEPHDQCELADSVALEMFGFTAESPPDDVVLHAADDDRAGRLAGPGHRAVLGSGEITRRRPS</sequence>
<evidence type="ECO:0000313" key="2">
    <source>
        <dbReference type="EMBL" id="MDX8054252.1"/>
    </source>
</evidence>
<dbReference type="EMBL" id="JAXAVV010000020">
    <property type="protein sequence ID" value="MDX8054252.1"/>
    <property type="molecule type" value="Genomic_DNA"/>
</dbReference>
<dbReference type="RefSeq" id="WP_319988051.1">
    <property type="nucleotide sequence ID" value="NZ_JAXAVV010000020.1"/>
</dbReference>
<reference evidence="2 3" key="2">
    <citation type="submission" date="2023-11" db="EMBL/GenBank/DDBJ databases">
        <authorList>
            <person name="Lara A.C."/>
            <person name="Chronakova A."/>
        </authorList>
    </citation>
    <scope>NUCLEOTIDE SEQUENCE [LARGE SCALE GENOMIC DNA]</scope>
    <source>
        <strain evidence="2 3">BCCO 10_0798</strain>
    </source>
</reference>
<feature type="region of interest" description="Disordered" evidence="1">
    <location>
        <begin position="68"/>
        <end position="89"/>
    </location>
</feature>
<name>A0ABU4U290_9PSEU</name>
<protein>
    <submittedName>
        <fullName evidence="2">Uncharacterized protein</fullName>
    </submittedName>
</protein>
<evidence type="ECO:0000256" key="1">
    <source>
        <dbReference type="SAM" id="MobiDB-lite"/>
    </source>
</evidence>
<dbReference type="Proteomes" id="UP001271792">
    <property type="component" value="Unassembled WGS sequence"/>
</dbReference>
<accession>A0ABU4U290</accession>
<comment type="caution">
    <text evidence="2">The sequence shown here is derived from an EMBL/GenBank/DDBJ whole genome shotgun (WGS) entry which is preliminary data.</text>
</comment>
<evidence type="ECO:0000313" key="3">
    <source>
        <dbReference type="Proteomes" id="UP001271792"/>
    </source>
</evidence>
<gene>
    <name evidence="2" type="ORF">SK571_33190</name>
</gene>
<reference evidence="2 3" key="1">
    <citation type="submission" date="2023-11" db="EMBL/GenBank/DDBJ databases">
        <title>Lentzea sokolovensis, sp. nov., Lentzea kristufkii, sp. nov., and Lentzea miocenensis, sp. nov., rare actinobacteria from Sokolov Coal Basin, Miocene lacustrine sediment, Czech Republic.</title>
        <authorList>
            <person name="Lara A."/>
            <person name="Kotroba L."/>
            <person name="Nouioui I."/>
            <person name="Neumann-Schaal M."/>
            <person name="Mast Y."/>
            <person name="Chronakova A."/>
        </authorList>
    </citation>
    <scope>NUCLEOTIDE SEQUENCE [LARGE SCALE GENOMIC DNA]</scope>
    <source>
        <strain evidence="2 3">BCCO 10_0798</strain>
    </source>
</reference>
<organism evidence="2 3">
    <name type="scientific">Lentzea kristufekii</name>
    <dbReference type="NCBI Taxonomy" id="3095430"/>
    <lineage>
        <taxon>Bacteria</taxon>
        <taxon>Bacillati</taxon>
        <taxon>Actinomycetota</taxon>
        <taxon>Actinomycetes</taxon>
        <taxon>Pseudonocardiales</taxon>
        <taxon>Pseudonocardiaceae</taxon>
        <taxon>Lentzea</taxon>
    </lineage>
</organism>